<dbReference type="PANTHER" id="PTHR30441">
    <property type="entry name" value="DUF748 DOMAIN-CONTAINING PROTEIN"/>
    <property type="match status" value="1"/>
</dbReference>
<gene>
    <name evidence="2" type="ORF">SAMN04488503_2124</name>
</gene>
<dbReference type="Proteomes" id="UP000198324">
    <property type="component" value="Unassembled WGS sequence"/>
</dbReference>
<evidence type="ECO:0000313" key="3">
    <source>
        <dbReference type="Proteomes" id="UP000198324"/>
    </source>
</evidence>
<dbReference type="GO" id="GO:0090313">
    <property type="term" value="P:regulation of protein targeting to membrane"/>
    <property type="evidence" value="ECO:0007669"/>
    <property type="project" value="TreeGrafter"/>
</dbReference>
<accession>A0A239APV6</accession>
<evidence type="ECO:0000313" key="2">
    <source>
        <dbReference type="EMBL" id="SNR97332.1"/>
    </source>
</evidence>
<dbReference type="OrthoDB" id="9766390at2"/>
<feature type="domain" description="AsmA" evidence="1">
    <location>
        <begin position="16"/>
        <end position="203"/>
    </location>
</feature>
<dbReference type="AlphaFoldDB" id="A0A239APV6"/>
<dbReference type="PANTHER" id="PTHR30441:SF4">
    <property type="entry name" value="PROTEIN ASMA"/>
    <property type="match status" value="1"/>
</dbReference>
<dbReference type="InterPro" id="IPR052894">
    <property type="entry name" value="AsmA-related"/>
</dbReference>
<reference evidence="2 3" key="1">
    <citation type="submission" date="2017-06" db="EMBL/GenBank/DDBJ databases">
        <authorList>
            <person name="Kim H.J."/>
            <person name="Triplett B.A."/>
        </authorList>
    </citation>
    <scope>NUCLEOTIDE SEQUENCE [LARGE SCALE GENOMIC DNA]</scope>
    <source>
        <strain evidence="2 3">DSM 13116</strain>
    </source>
</reference>
<evidence type="ECO:0000259" key="1">
    <source>
        <dbReference type="Pfam" id="PF05170"/>
    </source>
</evidence>
<protein>
    <submittedName>
        <fullName evidence="2">AsmA protein</fullName>
    </submittedName>
</protein>
<dbReference type="RefSeq" id="WP_089274348.1">
    <property type="nucleotide sequence ID" value="NZ_FZOC01000004.1"/>
</dbReference>
<dbReference type="EMBL" id="FZOC01000004">
    <property type="protein sequence ID" value="SNR97332.1"/>
    <property type="molecule type" value="Genomic_DNA"/>
</dbReference>
<dbReference type="InterPro" id="IPR007844">
    <property type="entry name" value="AsmA"/>
</dbReference>
<dbReference type="GO" id="GO:0005886">
    <property type="term" value="C:plasma membrane"/>
    <property type="evidence" value="ECO:0007669"/>
    <property type="project" value="TreeGrafter"/>
</dbReference>
<feature type="domain" description="AsmA" evidence="1">
    <location>
        <begin position="311"/>
        <end position="595"/>
    </location>
</feature>
<keyword evidence="3" id="KW-1185">Reference proteome</keyword>
<organism evidence="2 3">
    <name type="scientific">Humidesulfovibrio mexicanus</name>
    <dbReference type="NCBI Taxonomy" id="147047"/>
    <lineage>
        <taxon>Bacteria</taxon>
        <taxon>Pseudomonadati</taxon>
        <taxon>Thermodesulfobacteriota</taxon>
        <taxon>Desulfovibrionia</taxon>
        <taxon>Desulfovibrionales</taxon>
        <taxon>Desulfovibrionaceae</taxon>
        <taxon>Humidesulfovibrio</taxon>
    </lineage>
</organism>
<sequence>MRFLVLLGGAVAAFFVVGALLFAFMVDPNKYKDDFTRMVKAATGRELVFEGDVKLAYFPRLGIETGGVRLGNPPGFDDKPFSRVERASVTIRLLPLLSGKVQVGRLALDGLQLHLQRDEQGRSSWADLVDDSVPEEASPWQLGDISLDGVCVTNASILWEDRLVGKRYAVSGLDLEVQAISSGSPSAFAASFQLQSAKPEYSARAELSGTVTLNAASNRHVFADLSLKLAATGKDVPGGKGDFALGLSELKVDEDKQTASAAGLSFSAYGAKGTGQFQATNIFDGPDIKGRVDVPDFNGRALSAALTGKAPDTADAAAYEHITASLEFRTGRGYTEIPNFTAKLDDAHVEGRFRATGLDKKAYNFNVRVSGLDADRFLPPSRAEGGQHAHAAHAAKEAGQGKEGLFPVEALRTASIDGKVTAERVKIKGLRLTSLVLPVMAQGGILDIGQVDARLYEGVLKGFLRLDVQGERPAVTLSATLAGVQQKPLFSDLSGKESEFAGVMTLDTVSPLVCQGNSAQALKRSLSGRVRIAVRDGVFPGVNMHGVVRDSGKKGRDALFSAGAEAEAGTAKSTRFGSIDATAAINSGVAVINDLDIKAPFLRADGRGTVDIATKHTDMTLRLRVVPSAEGQGGSSGLLGLAVPLRATGPYDNLSFGTDYLRTIGKGALDAVGGVVQGIGDVLTGGSSSKHQGGTPKKSSGGLLEGVKKLF</sequence>
<dbReference type="Pfam" id="PF05170">
    <property type="entry name" value="AsmA"/>
    <property type="match status" value="2"/>
</dbReference>
<name>A0A239APV6_9BACT</name>
<proteinExistence type="predicted"/>